<dbReference type="Proteomes" id="UP000652720">
    <property type="component" value="Unassembled WGS sequence"/>
</dbReference>
<gene>
    <name evidence="2" type="ORF">DVJ83_03030</name>
    <name evidence="4" type="ORF">GCM10008021_23180</name>
    <name evidence="3" type="ORF">GCM10010914_25340</name>
</gene>
<keyword evidence="1" id="KW-1133">Transmembrane helix</keyword>
<evidence type="ECO:0000313" key="3">
    <source>
        <dbReference type="EMBL" id="GGI89897.1"/>
    </source>
</evidence>
<dbReference type="EMBL" id="CP031158">
    <property type="protein sequence ID" value="AXG98304.1"/>
    <property type="molecule type" value="Genomic_DNA"/>
</dbReference>
<keyword evidence="1" id="KW-0472">Membrane</keyword>
<keyword evidence="6" id="KW-1185">Reference proteome</keyword>
<evidence type="ECO:0000256" key="1">
    <source>
        <dbReference type="SAM" id="Phobius"/>
    </source>
</evidence>
<evidence type="ECO:0000313" key="6">
    <source>
        <dbReference type="Proteomes" id="UP000630135"/>
    </source>
</evidence>
<dbReference type="EMBL" id="BMLZ01000034">
    <property type="protein sequence ID" value="GGP30667.1"/>
    <property type="molecule type" value="Genomic_DNA"/>
</dbReference>
<name>A0A345IF32_9DEIO</name>
<dbReference type="KEGG" id="dwu:DVJ83_03030"/>
<sequence>MNAHTSKMRRAVPWLLLGSLVPAVLSVADSLLGFPWSGTFPNLNFAFSFGLPAAGQLCIAAGLWQLGSWPTRTAAVLGVLLALLGVLFGASMTNLMQRTASLGPAGDAVFWLWSFTPLLLGAFFAWRQGHPRWPWLVFALSPLWLGLLLFLPALAGWNLPVASPEDVGDLELWLSLTLLPWAVLAWALWQTSRPSRQNIRHGMQA</sequence>
<evidence type="ECO:0000313" key="2">
    <source>
        <dbReference type="EMBL" id="AXG98304.1"/>
    </source>
</evidence>
<evidence type="ECO:0000313" key="5">
    <source>
        <dbReference type="Proteomes" id="UP000253744"/>
    </source>
</evidence>
<proteinExistence type="predicted"/>
<feature type="transmembrane region" description="Helical" evidence="1">
    <location>
        <begin position="172"/>
        <end position="189"/>
    </location>
</feature>
<accession>A0A345IF32</accession>
<protein>
    <submittedName>
        <fullName evidence="2">Uncharacterized protein</fullName>
    </submittedName>
</protein>
<feature type="transmembrane region" description="Helical" evidence="1">
    <location>
        <begin position="76"/>
        <end position="96"/>
    </location>
</feature>
<evidence type="ECO:0000313" key="4">
    <source>
        <dbReference type="EMBL" id="GGP30667.1"/>
    </source>
</evidence>
<keyword evidence="1" id="KW-0812">Transmembrane</keyword>
<reference evidence="2 5" key="3">
    <citation type="submission" date="2018-07" db="EMBL/GenBank/DDBJ databases">
        <title>Complete Genome and Methylome Analysis of Deinococcus wulumuqiensis NEB 479.</title>
        <authorList>
            <person name="Fomenkov A."/>
            <person name="Luyten Y."/>
            <person name="Vincze T."/>
            <person name="Anton B.P."/>
            <person name="Clark T."/>
            <person name="Roberts R.J."/>
            <person name="Morgan R.D."/>
        </authorList>
    </citation>
    <scope>NUCLEOTIDE SEQUENCE [LARGE SCALE GENOMIC DNA]</scope>
    <source>
        <strain evidence="2 5">NEB 479</strain>
    </source>
</reference>
<dbReference type="GeneID" id="59164162"/>
<reference evidence="4" key="1">
    <citation type="journal article" date="2014" name="Int. J. Syst. Evol. Microbiol.">
        <title>Complete genome of a new Firmicutes species belonging to the dominant human colonic microbiota ('Ruminococcus bicirculans') reveals two chromosomes and a selective capacity to utilize plant glucans.</title>
        <authorList>
            <consortium name="NISC Comparative Sequencing Program"/>
            <person name="Wegmann U."/>
            <person name="Louis P."/>
            <person name="Goesmann A."/>
            <person name="Henrissat B."/>
            <person name="Duncan S.H."/>
            <person name="Flint H.J."/>
        </authorList>
    </citation>
    <scope>NUCLEOTIDE SEQUENCE</scope>
    <source>
        <strain evidence="4">CGMCC 1.8884</strain>
    </source>
</reference>
<dbReference type="RefSeq" id="WP_017870904.1">
    <property type="nucleotide sequence ID" value="NZ_BMLZ01000034.1"/>
</dbReference>
<dbReference type="Proteomes" id="UP000253744">
    <property type="component" value="Chromosome"/>
</dbReference>
<reference evidence="3" key="2">
    <citation type="journal article" date="2014" name="Int. J. Syst. Evol. Microbiol.">
        <title>Complete genome sequence of Corynebacterium casei LMG S-19264T (=DSM 44701T), isolated from a smear-ripened cheese.</title>
        <authorList>
            <consortium name="US DOE Joint Genome Institute (JGI-PGF)"/>
            <person name="Walter F."/>
            <person name="Albersmeier A."/>
            <person name="Kalinowski J."/>
            <person name="Ruckert C."/>
        </authorList>
    </citation>
    <scope>NUCLEOTIDE SEQUENCE</scope>
    <source>
        <strain evidence="3">CGMCC 1.8885</strain>
    </source>
</reference>
<organism evidence="2 5">
    <name type="scientific">Deinococcus wulumuqiensis</name>
    <dbReference type="NCBI Taxonomy" id="980427"/>
    <lineage>
        <taxon>Bacteria</taxon>
        <taxon>Thermotogati</taxon>
        <taxon>Deinococcota</taxon>
        <taxon>Deinococci</taxon>
        <taxon>Deinococcales</taxon>
        <taxon>Deinococcaceae</taxon>
        <taxon>Deinococcus</taxon>
    </lineage>
</organism>
<reference evidence="4" key="5">
    <citation type="submission" date="2024-05" db="EMBL/GenBank/DDBJ databases">
        <authorList>
            <person name="Sun Q."/>
            <person name="Zhou Y."/>
        </authorList>
    </citation>
    <scope>NUCLEOTIDE SEQUENCE</scope>
    <source>
        <strain evidence="4">CGMCC 1.8884</strain>
        <strain evidence="3">CGMCC 1.8885</strain>
    </source>
</reference>
<feature type="transmembrane region" description="Helical" evidence="1">
    <location>
        <begin position="133"/>
        <end position="152"/>
    </location>
</feature>
<dbReference type="STRING" id="1288484.GCA_000348665_02003"/>
<dbReference type="Proteomes" id="UP000630135">
    <property type="component" value="Unassembled WGS sequence"/>
</dbReference>
<feature type="transmembrane region" description="Helical" evidence="1">
    <location>
        <begin position="44"/>
        <end position="64"/>
    </location>
</feature>
<reference evidence="6" key="4">
    <citation type="journal article" date="2019" name="Int. J. Syst. Evol. Microbiol.">
        <title>The Global Catalogue of Microorganisms (GCM) 10K type strain sequencing project: providing services to taxonomists for standard genome sequencing and annotation.</title>
        <authorList>
            <consortium name="The Broad Institute Genomics Platform"/>
            <consortium name="The Broad Institute Genome Sequencing Center for Infectious Disease"/>
            <person name="Wu L."/>
            <person name="Ma J."/>
        </authorList>
    </citation>
    <scope>NUCLEOTIDE SEQUENCE [LARGE SCALE GENOMIC DNA]</scope>
    <source>
        <strain evidence="6">CGMCC 1.8884</strain>
    </source>
</reference>
<dbReference type="AlphaFoldDB" id="A0A345IF32"/>
<dbReference type="EMBL" id="BMMA01000030">
    <property type="protein sequence ID" value="GGI89897.1"/>
    <property type="molecule type" value="Genomic_DNA"/>
</dbReference>
<feature type="transmembrane region" description="Helical" evidence="1">
    <location>
        <begin position="108"/>
        <end position="126"/>
    </location>
</feature>